<feature type="chain" id="PRO_5022067583" evidence="1">
    <location>
        <begin position="18"/>
        <end position="117"/>
    </location>
</feature>
<evidence type="ECO:0000256" key="1">
    <source>
        <dbReference type="SAM" id="SignalP"/>
    </source>
</evidence>
<dbReference type="InterPro" id="IPR045500">
    <property type="entry name" value="DUF6491"/>
</dbReference>
<dbReference type="OrthoDB" id="7428974at2"/>
<keyword evidence="3" id="KW-1185">Reference proteome</keyword>
<dbReference type="Proteomes" id="UP000317894">
    <property type="component" value="Unassembled WGS sequence"/>
</dbReference>
<sequence length="117" mass="12727">MRTALLALALFAAPALAKDPPRDRGASIPFANTPAGILDWRVADDRTVYLQGTRKRWYRADLFGVCNDLPYAQSLGFQTNLNGSFDAFSAIIAGGQRCPLKSLTALPGEPPPIPKRR</sequence>
<accession>A0A552UF31</accession>
<reference evidence="2 3" key="1">
    <citation type="submission" date="2019-07" db="EMBL/GenBank/DDBJ databases">
        <title>Novel species isolated from glacier.</title>
        <authorList>
            <person name="Liu Q."/>
            <person name="Xin Y.-H."/>
        </authorList>
    </citation>
    <scope>NUCLEOTIDE SEQUENCE [LARGE SCALE GENOMIC DNA]</scope>
    <source>
        <strain evidence="2 3">LB1R16</strain>
    </source>
</reference>
<keyword evidence="1" id="KW-0732">Signal</keyword>
<gene>
    <name evidence="2" type="ORF">FMM06_01110</name>
</gene>
<proteinExistence type="predicted"/>
<protein>
    <submittedName>
        <fullName evidence="2">Uncharacterized protein</fullName>
    </submittedName>
</protein>
<feature type="signal peptide" evidence="1">
    <location>
        <begin position="1"/>
        <end position="17"/>
    </location>
</feature>
<dbReference type="RefSeq" id="WP_143554381.1">
    <property type="nucleotide sequence ID" value="NZ_VJWA01000001.1"/>
</dbReference>
<dbReference type="Pfam" id="PF20101">
    <property type="entry name" value="DUF6491"/>
    <property type="match status" value="1"/>
</dbReference>
<name>A0A552UF31_9SPHN</name>
<comment type="caution">
    <text evidence="2">The sequence shown here is derived from an EMBL/GenBank/DDBJ whole genome shotgun (WGS) entry which is preliminary data.</text>
</comment>
<dbReference type="EMBL" id="VJWA01000001">
    <property type="protein sequence ID" value="TRW16837.1"/>
    <property type="molecule type" value="Genomic_DNA"/>
</dbReference>
<evidence type="ECO:0000313" key="2">
    <source>
        <dbReference type="EMBL" id="TRW16837.1"/>
    </source>
</evidence>
<organism evidence="2 3">
    <name type="scientific">Glacieibacterium frigidum</name>
    <dbReference type="NCBI Taxonomy" id="2593303"/>
    <lineage>
        <taxon>Bacteria</taxon>
        <taxon>Pseudomonadati</taxon>
        <taxon>Pseudomonadota</taxon>
        <taxon>Alphaproteobacteria</taxon>
        <taxon>Sphingomonadales</taxon>
        <taxon>Sphingosinicellaceae</taxon>
        <taxon>Glacieibacterium</taxon>
    </lineage>
</organism>
<evidence type="ECO:0000313" key="3">
    <source>
        <dbReference type="Proteomes" id="UP000317894"/>
    </source>
</evidence>
<dbReference type="AlphaFoldDB" id="A0A552UF31"/>